<keyword evidence="2" id="KW-0597">Phosphoprotein</keyword>
<dbReference type="InterPro" id="IPR011006">
    <property type="entry name" value="CheY-like_superfamily"/>
</dbReference>
<dbReference type="SUPFAM" id="SSF52172">
    <property type="entry name" value="CheY-like"/>
    <property type="match status" value="1"/>
</dbReference>
<gene>
    <name evidence="5" type="ORF">BW733_06150</name>
</gene>
<dbReference type="InterPro" id="IPR000792">
    <property type="entry name" value="Tscrpt_reg_LuxR_C"/>
</dbReference>
<evidence type="ECO:0000259" key="3">
    <source>
        <dbReference type="PROSITE" id="PS50043"/>
    </source>
</evidence>
<dbReference type="PANTHER" id="PTHR43214">
    <property type="entry name" value="TWO-COMPONENT RESPONSE REGULATOR"/>
    <property type="match status" value="1"/>
</dbReference>
<evidence type="ECO:0000313" key="6">
    <source>
        <dbReference type="Proteomes" id="UP000188235"/>
    </source>
</evidence>
<dbReference type="KEGG" id="tfa:BW733_06150"/>
<feature type="domain" description="HTH luxR-type" evidence="3">
    <location>
        <begin position="139"/>
        <end position="204"/>
    </location>
</feature>
<dbReference type="SUPFAM" id="SSF46894">
    <property type="entry name" value="C-terminal effector domain of the bipartite response regulators"/>
    <property type="match status" value="1"/>
</dbReference>
<dbReference type="RefSeq" id="WP_077348866.1">
    <property type="nucleotide sequence ID" value="NZ_CP019607.1"/>
</dbReference>
<feature type="modified residue" description="4-aspartylphosphate" evidence="2">
    <location>
        <position position="54"/>
    </location>
</feature>
<dbReference type="EMBL" id="CP019607">
    <property type="protein sequence ID" value="AQP50474.1"/>
    <property type="molecule type" value="Genomic_DNA"/>
</dbReference>
<feature type="domain" description="Response regulatory" evidence="4">
    <location>
        <begin position="3"/>
        <end position="124"/>
    </location>
</feature>
<evidence type="ECO:0000313" key="5">
    <source>
        <dbReference type="EMBL" id="AQP50474.1"/>
    </source>
</evidence>
<keyword evidence="1 5" id="KW-0238">DNA-binding</keyword>
<dbReference type="InterPro" id="IPR039420">
    <property type="entry name" value="WalR-like"/>
</dbReference>
<dbReference type="GO" id="GO:0003677">
    <property type="term" value="F:DNA binding"/>
    <property type="evidence" value="ECO:0007669"/>
    <property type="project" value="UniProtKB-KW"/>
</dbReference>
<dbReference type="PANTHER" id="PTHR43214:SF42">
    <property type="entry name" value="TRANSCRIPTIONAL REGULATORY PROTEIN DESR"/>
    <property type="match status" value="1"/>
</dbReference>
<dbReference type="GO" id="GO:0000160">
    <property type="term" value="P:phosphorelay signal transduction system"/>
    <property type="evidence" value="ECO:0007669"/>
    <property type="project" value="InterPro"/>
</dbReference>
<sequence>MTGIVIADDQTLIRSALATMLDLEADLSVLGQAGDCAGTVAAVEEHRPDVLLLDVQMPDGGLGVDDGLDALPQILRASPATRVIVLTTFGRPGYLRRALESGAVGFLVKDTPVDRLIEAIRRVAQGLRVVDPELAAASLSIGASPLSAKEALVLAASAGGASTEEIAATVFLSEGTVRNYLSSAIGKLGARNRAEALRTATENGWV</sequence>
<evidence type="ECO:0000259" key="4">
    <source>
        <dbReference type="PROSITE" id="PS50110"/>
    </source>
</evidence>
<dbReference type="PROSITE" id="PS50110">
    <property type="entry name" value="RESPONSE_REGULATORY"/>
    <property type="match status" value="1"/>
</dbReference>
<proteinExistence type="predicted"/>
<evidence type="ECO:0000256" key="2">
    <source>
        <dbReference type="PROSITE-ProRule" id="PRU00169"/>
    </source>
</evidence>
<dbReference type="CDD" id="cd06170">
    <property type="entry name" value="LuxR_C_like"/>
    <property type="match status" value="1"/>
</dbReference>
<dbReference type="Pfam" id="PF00072">
    <property type="entry name" value="Response_reg"/>
    <property type="match status" value="1"/>
</dbReference>
<protein>
    <submittedName>
        <fullName evidence="5">DNA-binding response regulator</fullName>
    </submittedName>
</protein>
<keyword evidence="6" id="KW-1185">Reference proteome</keyword>
<organism evidence="5 6">
    <name type="scientific">Tessaracoccus flavescens</name>
    <dbReference type="NCBI Taxonomy" id="399497"/>
    <lineage>
        <taxon>Bacteria</taxon>
        <taxon>Bacillati</taxon>
        <taxon>Actinomycetota</taxon>
        <taxon>Actinomycetes</taxon>
        <taxon>Propionibacteriales</taxon>
        <taxon>Propionibacteriaceae</taxon>
        <taxon>Tessaracoccus</taxon>
    </lineage>
</organism>
<dbReference type="OrthoDB" id="9808843at2"/>
<dbReference type="Pfam" id="PF00196">
    <property type="entry name" value="GerE"/>
    <property type="match status" value="1"/>
</dbReference>
<dbReference type="SMART" id="SM00448">
    <property type="entry name" value="REC"/>
    <property type="match status" value="1"/>
</dbReference>
<dbReference type="PRINTS" id="PR00038">
    <property type="entry name" value="HTHLUXR"/>
</dbReference>
<reference evidence="5 6" key="1">
    <citation type="journal article" date="2008" name="Int. J. Syst. Evol. Microbiol.">
        <title>Tessaracoccus flavescens sp. nov., isolated from marine sediment.</title>
        <authorList>
            <person name="Lee D.W."/>
            <person name="Lee S.D."/>
        </authorList>
    </citation>
    <scope>NUCLEOTIDE SEQUENCE [LARGE SCALE GENOMIC DNA]</scope>
    <source>
        <strain evidence="5 6">SST-39T</strain>
    </source>
</reference>
<dbReference type="Proteomes" id="UP000188235">
    <property type="component" value="Chromosome"/>
</dbReference>
<name>A0A1Q2CWL9_9ACTN</name>
<dbReference type="SMART" id="SM00421">
    <property type="entry name" value="HTH_LUXR"/>
    <property type="match status" value="1"/>
</dbReference>
<evidence type="ECO:0000256" key="1">
    <source>
        <dbReference type="ARBA" id="ARBA00023125"/>
    </source>
</evidence>
<dbReference type="PROSITE" id="PS50043">
    <property type="entry name" value="HTH_LUXR_2"/>
    <property type="match status" value="1"/>
</dbReference>
<dbReference type="GO" id="GO:0006355">
    <property type="term" value="P:regulation of DNA-templated transcription"/>
    <property type="evidence" value="ECO:0007669"/>
    <property type="project" value="InterPro"/>
</dbReference>
<dbReference type="InterPro" id="IPR016032">
    <property type="entry name" value="Sig_transdc_resp-reg_C-effctor"/>
</dbReference>
<dbReference type="STRING" id="399497.BW733_06150"/>
<dbReference type="AlphaFoldDB" id="A0A1Q2CWL9"/>
<dbReference type="InterPro" id="IPR001789">
    <property type="entry name" value="Sig_transdc_resp-reg_receiver"/>
</dbReference>
<accession>A0A1Q2CWL9</accession>
<dbReference type="Gene3D" id="3.40.50.2300">
    <property type="match status" value="1"/>
</dbReference>
<dbReference type="PROSITE" id="PS00622">
    <property type="entry name" value="HTH_LUXR_1"/>
    <property type="match status" value="1"/>
</dbReference>